<keyword evidence="2" id="KW-0547">Nucleotide-binding</keyword>
<keyword evidence="3" id="KW-0342">GTP-binding</keyword>
<reference evidence="5" key="1">
    <citation type="submission" date="2025-08" db="UniProtKB">
        <authorList>
            <consortium name="Ensembl"/>
        </authorList>
    </citation>
    <scope>IDENTIFICATION</scope>
</reference>
<dbReference type="Gene3D" id="3.40.50.300">
    <property type="entry name" value="P-loop containing nucleotide triphosphate hydrolases"/>
    <property type="match status" value="1"/>
</dbReference>
<protein>
    <recommendedName>
        <fullName evidence="4">AIG1-type G domain-containing protein</fullName>
    </recommendedName>
</protein>
<evidence type="ECO:0000259" key="4">
    <source>
        <dbReference type="PROSITE" id="PS51720"/>
    </source>
</evidence>
<evidence type="ECO:0000256" key="1">
    <source>
        <dbReference type="ARBA" id="ARBA00008535"/>
    </source>
</evidence>
<dbReference type="Pfam" id="PF04548">
    <property type="entry name" value="AIG1"/>
    <property type="match status" value="2"/>
</dbReference>
<dbReference type="InterPro" id="IPR006703">
    <property type="entry name" value="G_AIG1"/>
</dbReference>
<dbReference type="Ensembl" id="ENSCCRT00010048426.1">
    <property type="protein sequence ID" value="ENSCCRP00010044147.1"/>
    <property type="gene ID" value="ENSCCRG00010018735.1"/>
</dbReference>
<evidence type="ECO:0000313" key="6">
    <source>
        <dbReference type="Proteomes" id="UP000694427"/>
    </source>
</evidence>
<dbReference type="SUPFAM" id="SSF52540">
    <property type="entry name" value="P-loop containing nucleoside triphosphate hydrolases"/>
    <property type="match status" value="1"/>
</dbReference>
<dbReference type="PANTHER" id="PTHR10903:SF188">
    <property type="entry name" value="GTPASE IMAP FAMILY MEMBER 2-LIKE-RELATED"/>
    <property type="match status" value="1"/>
</dbReference>
<feature type="domain" description="AIG1-type G" evidence="4">
    <location>
        <begin position="29"/>
        <end position="248"/>
    </location>
</feature>
<evidence type="ECO:0000313" key="5">
    <source>
        <dbReference type="Ensembl" id="ENSCCRP00010044147.1"/>
    </source>
</evidence>
<dbReference type="GO" id="GO:0005525">
    <property type="term" value="F:GTP binding"/>
    <property type="evidence" value="ECO:0007669"/>
    <property type="project" value="UniProtKB-KW"/>
</dbReference>
<name>A0A8C1K9I8_CYPCA</name>
<accession>A0A8C1K9I8</accession>
<dbReference type="AlphaFoldDB" id="A0A8C1K9I8"/>
<dbReference type="Proteomes" id="UP000694427">
    <property type="component" value="Unplaced"/>
</dbReference>
<reference evidence="5" key="2">
    <citation type="submission" date="2025-09" db="UniProtKB">
        <authorList>
            <consortium name="Ensembl"/>
        </authorList>
    </citation>
    <scope>IDENTIFICATION</scope>
</reference>
<organism evidence="5 6">
    <name type="scientific">Cyprinus carpio</name>
    <name type="common">Common carp</name>
    <dbReference type="NCBI Taxonomy" id="7962"/>
    <lineage>
        <taxon>Eukaryota</taxon>
        <taxon>Metazoa</taxon>
        <taxon>Chordata</taxon>
        <taxon>Craniata</taxon>
        <taxon>Vertebrata</taxon>
        <taxon>Euteleostomi</taxon>
        <taxon>Actinopterygii</taxon>
        <taxon>Neopterygii</taxon>
        <taxon>Teleostei</taxon>
        <taxon>Ostariophysi</taxon>
        <taxon>Cypriniformes</taxon>
        <taxon>Cyprinidae</taxon>
        <taxon>Cyprininae</taxon>
        <taxon>Cyprinus</taxon>
    </lineage>
</organism>
<dbReference type="PANTHER" id="PTHR10903">
    <property type="entry name" value="GTPASE, IMAP FAMILY MEMBER-RELATED"/>
    <property type="match status" value="1"/>
</dbReference>
<evidence type="ECO:0000256" key="3">
    <source>
        <dbReference type="ARBA" id="ARBA00023134"/>
    </source>
</evidence>
<dbReference type="InterPro" id="IPR045058">
    <property type="entry name" value="GIMA/IAN/Toc"/>
</dbReference>
<evidence type="ECO:0000256" key="2">
    <source>
        <dbReference type="ARBA" id="ARBA00022741"/>
    </source>
</evidence>
<sequence>MLKYISSYFRLTFSTTTAELFKTIMASTDTDLRIVLVGKTGAGKSSTGNTILGKEHFQNAGSLESVTKICASGEGKNGDQIIKITDTPGMFDTEMSKEELKAEIENCIYMSAPGPHAFLLVIRLDVRFTDEEKNTVKWIQENFGKDKYIKKSQNLMAVVHSCGDRFHSFNNEDMSNRSQVTKLLEKIEKMVEENGGQHYTNEMYKQAQEKIKWEVFKDWGKTVLKVIGVGAIAGAGAVAAGGAAAGVAGAAAAVGAAATAIVRIKAKVEAVRVTTQIMEGMVTAVKEKLGL</sequence>
<comment type="similarity">
    <text evidence="1">Belongs to the TRAFAC class TrmE-Era-EngA-EngB-Septin-like GTPase superfamily. AIG1/Toc34/Toc159-like paraseptin GTPase family. IAN subfamily.</text>
</comment>
<proteinExistence type="inferred from homology"/>
<dbReference type="InterPro" id="IPR027417">
    <property type="entry name" value="P-loop_NTPase"/>
</dbReference>
<keyword evidence="6" id="KW-1185">Reference proteome</keyword>
<dbReference type="PROSITE" id="PS51720">
    <property type="entry name" value="G_AIG1"/>
    <property type="match status" value="1"/>
</dbReference>